<feature type="transmembrane region" description="Helical" evidence="1">
    <location>
        <begin position="270"/>
        <end position="289"/>
    </location>
</feature>
<sequence length="390" mass="39781">MTVSAAARPGLATAAPIVVIAVFGITLGITYPLLALLLEQRGLPRGVIGANGAMTPLGMVVSAPLIPRLVRVVSPWRAMAAASVAIAVLLAVLAGSDDLALWFVVRFAVGSCAVTMFVLGETWISEAAAGPRRGQLLTAYTSVMALGFAVGPAVMAVAGDGSLVPLVVAVACSLLAVVPLWAARARVPRMVSSGAIPVRGLLARLSVLLLAVVSVAVFDGVTLQFLPAYVLGEGLSPRLAALALTVLLVGQVLFQYPLGWLADRIGPRRALVLSLSAGAAGALALPWAVEVPWLFWPLVAVWGGLAFAGYPLALTILGDGLKGAGLLLGNTAFAIVWGLGGIAGPPYSGVAIDWLGPAGMPLSLATIWLLALAVIAVARFRTPGTVGAHR</sequence>
<feature type="transmembrane region" description="Helical" evidence="1">
    <location>
        <begin position="202"/>
        <end position="226"/>
    </location>
</feature>
<dbReference type="PANTHER" id="PTHR23521">
    <property type="entry name" value="TRANSPORTER MFS SUPERFAMILY"/>
    <property type="match status" value="1"/>
</dbReference>
<keyword evidence="1" id="KW-0472">Membrane</keyword>
<dbReference type="InterPro" id="IPR011701">
    <property type="entry name" value="MFS"/>
</dbReference>
<feature type="transmembrane region" description="Helical" evidence="1">
    <location>
        <begin position="46"/>
        <end position="66"/>
    </location>
</feature>
<comment type="caution">
    <text evidence="2">The sequence shown here is derived from an EMBL/GenBank/DDBJ whole genome shotgun (WGS) entry which is preliminary data.</text>
</comment>
<feature type="transmembrane region" description="Helical" evidence="1">
    <location>
        <begin position="101"/>
        <end position="124"/>
    </location>
</feature>
<dbReference type="SUPFAM" id="SSF103473">
    <property type="entry name" value="MFS general substrate transporter"/>
    <property type="match status" value="1"/>
</dbReference>
<organism evidence="2 3">
    <name type="scientific">Amycolatopsis melonis</name>
    <dbReference type="NCBI Taxonomy" id="3156488"/>
    <lineage>
        <taxon>Bacteria</taxon>
        <taxon>Bacillati</taxon>
        <taxon>Actinomycetota</taxon>
        <taxon>Actinomycetes</taxon>
        <taxon>Pseudonocardiales</taxon>
        <taxon>Pseudonocardiaceae</taxon>
        <taxon>Amycolatopsis</taxon>
    </lineage>
</organism>
<keyword evidence="3" id="KW-1185">Reference proteome</keyword>
<feature type="transmembrane region" description="Helical" evidence="1">
    <location>
        <begin position="136"/>
        <end position="157"/>
    </location>
</feature>
<feature type="transmembrane region" description="Helical" evidence="1">
    <location>
        <begin position="295"/>
        <end position="317"/>
    </location>
</feature>
<dbReference type="Gene3D" id="1.20.1250.20">
    <property type="entry name" value="MFS general substrate transporter like domains"/>
    <property type="match status" value="2"/>
</dbReference>
<dbReference type="Proteomes" id="UP001440984">
    <property type="component" value="Unassembled WGS sequence"/>
</dbReference>
<keyword evidence="1" id="KW-0812">Transmembrane</keyword>
<reference evidence="2 3" key="1">
    <citation type="submission" date="2024-05" db="EMBL/GenBank/DDBJ databases">
        <authorList>
            <person name="Zhao H."/>
            <person name="Xu Y."/>
            <person name="Lin S."/>
            <person name="Spain J.C."/>
            <person name="Zhou N.-Y."/>
        </authorList>
    </citation>
    <scope>NUCLEOTIDE SEQUENCE [LARGE SCALE GENOMIC DNA]</scope>
    <source>
        <strain evidence="2 3">NEAU-NG30</strain>
    </source>
</reference>
<dbReference type="Pfam" id="PF07690">
    <property type="entry name" value="MFS_1"/>
    <property type="match status" value="1"/>
</dbReference>
<name>A0ABV0LAG9_9PSEU</name>
<feature type="transmembrane region" description="Helical" evidence="1">
    <location>
        <begin position="324"/>
        <end position="342"/>
    </location>
</feature>
<dbReference type="EMBL" id="JBDZYD010000003">
    <property type="protein sequence ID" value="MEQ0559265.1"/>
    <property type="molecule type" value="Genomic_DNA"/>
</dbReference>
<evidence type="ECO:0000256" key="1">
    <source>
        <dbReference type="SAM" id="Phobius"/>
    </source>
</evidence>
<dbReference type="InterPro" id="IPR036259">
    <property type="entry name" value="MFS_trans_sf"/>
</dbReference>
<feature type="transmembrane region" description="Helical" evidence="1">
    <location>
        <begin position="238"/>
        <end position="258"/>
    </location>
</feature>
<protein>
    <submittedName>
        <fullName evidence="2">MFS transporter</fullName>
    </submittedName>
</protein>
<feature type="transmembrane region" description="Helical" evidence="1">
    <location>
        <begin position="12"/>
        <end position="34"/>
    </location>
</feature>
<accession>A0ABV0LAG9</accession>
<proteinExistence type="predicted"/>
<feature type="transmembrane region" description="Helical" evidence="1">
    <location>
        <begin position="78"/>
        <end position="95"/>
    </location>
</feature>
<dbReference type="RefSeq" id="WP_348949197.1">
    <property type="nucleotide sequence ID" value="NZ_JBDZYD010000003.1"/>
</dbReference>
<evidence type="ECO:0000313" key="3">
    <source>
        <dbReference type="Proteomes" id="UP001440984"/>
    </source>
</evidence>
<evidence type="ECO:0000313" key="2">
    <source>
        <dbReference type="EMBL" id="MEQ0559265.1"/>
    </source>
</evidence>
<feature type="transmembrane region" description="Helical" evidence="1">
    <location>
        <begin position="362"/>
        <end position="380"/>
    </location>
</feature>
<keyword evidence="1" id="KW-1133">Transmembrane helix</keyword>
<dbReference type="PANTHER" id="PTHR23521:SF3">
    <property type="entry name" value="MFS TRANSPORTER"/>
    <property type="match status" value="1"/>
</dbReference>
<gene>
    <name evidence="2" type="ORF">ABJI51_09305</name>
</gene>
<feature type="transmembrane region" description="Helical" evidence="1">
    <location>
        <begin position="163"/>
        <end position="182"/>
    </location>
</feature>